<protein>
    <submittedName>
        <fullName evidence="1">Uncharacterized protein</fullName>
    </submittedName>
</protein>
<proteinExistence type="predicted"/>
<dbReference type="EMBL" id="BART01010556">
    <property type="protein sequence ID" value="GAG89453.1"/>
    <property type="molecule type" value="Genomic_DNA"/>
</dbReference>
<accession>X1BZ60</accession>
<gene>
    <name evidence="1" type="ORF">S01H4_22899</name>
</gene>
<sequence length="225" mass="25965">MAEKIIDDLIKSYKEDMIMLDGLLQWAMNPTSMSAGYGIEANYPYIEQNLKIAHELTSSKAKKAIEKLKFDCDKLLELRQDKRDIGNFQKIIKDNLSKHQYIKLFKNFVVKKKKKSNENAIRFLNIFKNCPIKNYSCLNIQYNAIYGEELPEDDVIRLGILKPLYWISSGSSGDREIIPIFLPFIDDILDNLKLRELKTSLTKRKNGTFGTDLEALTYIGQGWVG</sequence>
<evidence type="ECO:0000313" key="1">
    <source>
        <dbReference type="EMBL" id="GAG89453.1"/>
    </source>
</evidence>
<dbReference type="AlphaFoldDB" id="X1BZ60"/>
<organism evidence="1">
    <name type="scientific">marine sediment metagenome</name>
    <dbReference type="NCBI Taxonomy" id="412755"/>
    <lineage>
        <taxon>unclassified sequences</taxon>
        <taxon>metagenomes</taxon>
        <taxon>ecological metagenomes</taxon>
    </lineage>
</organism>
<feature type="non-terminal residue" evidence="1">
    <location>
        <position position="225"/>
    </location>
</feature>
<comment type="caution">
    <text evidence="1">The sequence shown here is derived from an EMBL/GenBank/DDBJ whole genome shotgun (WGS) entry which is preliminary data.</text>
</comment>
<name>X1BZ60_9ZZZZ</name>
<reference evidence="1" key="1">
    <citation type="journal article" date="2014" name="Front. Microbiol.">
        <title>High frequency of phylogenetically diverse reductive dehalogenase-homologous genes in deep subseafloor sedimentary metagenomes.</title>
        <authorList>
            <person name="Kawai M."/>
            <person name="Futagami T."/>
            <person name="Toyoda A."/>
            <person name="Takaki Y."/>
            <person name="Nishi S."/>
            <person name="Hori S."/>
            <person name="Arai W."/>
            <person name="Tsubouchi T."/>
            <person name="Morono Y."/>
            <person name="Uchiyama I."/>
            <person name="Ito T."/>
            <person name="Fujiyama A."/>
            <person name="Inagaki F."/>
            <person name="Takami H."/>
        </authorList>
    </citation>
    <scope>NUCLEOTIDE SEQUENCE</scope>
    <source>
        <strain evidence="1">Expedition CK06-06</strain>
    </source>
</reference>